<proteinExistence type="predicted"/>
<dbReference type="InterPro" id="IPR002641">
    <property type="entry name" value="PNPLA_dom"/>
</dbReference>
<feature type="short sequence motif" description="GXSXG" evidence="4">
    <location>
        <begin position="70"/>
        <end position="74"/>
    </location>
</feature>
<sequence length="338" mass="34890">MLTRRRDPWAPSPCSGSGEGEPRSSGPVGLAALPRPVAVVVGAGGALGAAHVGVGHALEQHGFRPDVGIGTSVGALNGAIAAAHPDRAAPWLEHVWTQLRRRGVYQLGFPASRAGIFTDRGLRRLIARAGLPTRVEELAVPFTAVAMDRVTGAAALLDRGDLTTALLKSAAIPGLLPPVTREGRTLVDGGVIAYVPVRAALRAGAASVVVAAAGPESSPLPATLPSRRAGAAASRAGLLLMRRQIERDLAEVSRRLPTVVLPIGTDVWPAPRGFRHSRRLVEAASATAGRFLDDLRVSGPGLYRAEDDPATATAAGHDAAASARTRRAPRSTPARAGL</sequence>
<feature type="compositionally biased region" description="Low complexity" evidence="5">
    <location>
        <begin position="310"/>
        <end position="323"/>
    </location>
</feature>
<organism evidence="7 8">
    <name type="scientific">Streptomyces rubrogriseus</name>
    <dbReference type="NCBI Taxonomy" id="194673"/>
    <lineage>
        <taxon>Bacteria</taxon>
        <taxon>Bacillati</taxon>
        <taxon>Actinomycetota</taxon>
        <taxon>Actinomycetes</taxon>
        <taxon>Kitasatosporales</taxon>
        <taxon>Streptomycetaceae</taxon>
        <taxon>Streptomyces</taxon>
        <taxon>Streptomyces violaceoruber group</taxon>
    </lineage>
</organism>
<dbReference type="Proteomes" id="UP000475666">
    <property type="component" value="Unassembled WGS sequence"/>
</dbReference>
<dbReference type="Gene3D" id="3.40.1090.10">
    <property type="entry name" value="Cytosolic phospholipase A2 catalytic domain"/>
    <property type="match status" value="2"/>
</dbReference>
<dbReference type="SUPFAM" id="SSF52151">
    <property type="entry name" value="FabD/lysophospholipase-like"/>
    <property type="match status" value="1"/>
</dbReference>
<gene>
    <name evidence="7" type="ORF">G3I66_39950</name>
</gene>
<dbReference type="PANTHER" id="PTHR14226:SF29">
    <property type="entry name" value="NEUROPATHY TARGET ESTERASE SWS"/>
    <property type="match status" value="1"/>
</dbReference>
<name>A0A6G3TTF3_9ACTN</name>
<evidence type="ECO:0000259" key="6">
    <source>
        <dbReference type="PROSITE" id="PS51635"/>
    </source>
</evidence>
<evidence type="ECO:0000256" key="1">
    <source>
        <dbReference type="ARBA" id="ARBA00022801"/>
    </source>
</evidence>
<dbReference type="InterPro" id="IPR016035">
    <property type="entry name" value="Acyl_Trfase/lysoPLipase"/>
</dbReference>
<feature type="short sequence motif" description="DGA/G" evidence="4">
    <location>
        <begin position="188"/>
        <end position="190"/>
    </location>
</feature>
<dbReference type="PROSITE" id="PS51635">
    <property type="entry name" value="PNPLA"/>
    <property type="match status" value="1"/>
</dbReference>
<dbReference type="Pfam" id="PF01734">
    <property type="entry name" value="Patatin"/>
    <property type="match status" value="1"/>
</dbReference>
<dbReference type="EMBL" id="JAAGMQ010001180">
    <property type="protein sequence ID" value="NEC39271.1"/>
    <property type="molecule type" value="Genomic_DNA"/>
</dbReference>
<protein>
    <submittedName>
        <fullName evidence="7">Patatin-like phospholipase family protein</fullName>
    </submittedName>
</protein>
<comment type="caution">
    <text evidence="7">The sequence shown here is derived from an EMBL/GenBank/DDBJ whole genome shotgun (WGS) entry which is preliminary data.</text>
</comment>
<comment type="caution">
    <text evidence="4">Lacks conserved residue(s) required for the propagation of feature annotation.</text>
</comment>
<evidence type="ECO:0000256" key="5">
    <source>
        <dbReference type="SAM" id="MobiDB-lite"/>
    </source>
</evidence>
<feature type="region of interest" description="Disordered" evidence="5">
    <location>
        <begin position="1"/>
        <end position="28"/>
    </location>
</feature>
<keyword evidence="1 4" id="KW-0378">Hydrolase</keyword>
<feature type="region of interest" description="Disordered" evidence="5">
    <location>
        <begin position="306"/>
        <end position="338"/>
    </location>
</feature>
<dbReference type="InterPro" id="IPR050301">
    <property type="entry name" value="NTE"/>
</dbReference>
<dbReference type="GO" id="GO:0016787">
    <property type="term" value="F:hydrolase activity"/>
    <property type="evidence" value="ECO:0007669"/>
    <property type="project" value="UniProtKB-UniRule"/>
</dbReference>
<dbReference type="AlphaFoldDB" id="A0A6G3TTF3"/>
<reference evidence="7 8" key="1">
    <citation type="submission" date="2020-01" db="EMBL/GenBank/DDBJ databases">
        <title>Insect and environment-associated Actinomycetes.</title>
        <authorList>
            <person name="Currrie C."/>
            <person name="Chevrette M."/>
            <person name="Carlson C."/>
            <person name="Stubbendieck R."/>
            <person name="Wendt-Pienkowski E."/>
        </authorList>
    </citation>
    <scope>NUCLEOTIDE SEQUENCE [LARGE SCALE GENOMIC DNA]</scope>
    <source>
        <strain evidence="7 8">SID7739</strain>
    </source>
</reference>
<feature type="active site" description="Nucleophile" evidence="4">
    <location>
        <position position="72"/>
    </location>
</feature>
<evidence type="ECO:0000256" key="3">
    <source>
        <dbReference type="ARBA" id="ARBA00023098"/>
    </source>
</evidence>
<feature type="active site" description="Proton acceptor" evidence="4">
    <location>
        <position position="188"/>
    </location>
</feature>
<accession>A0A6G3TTF3</accession>
<keyword evidence="2 4" id="KW-0442">Lipid degradation</keyword>
<keyword evidence="3 4" id="KW-0443">Lipid metabolism</keyword>
<dbReference type="PANTHER" id="PTHR14226">
    <property type="entry name" value="NEUROPATHY TARGET ESTERASE/SWISS CHEESE D.MELANOGASTER"/>
    <property type="match status" value="1"/>
</dbReference>
<evidence type="ECO:0000256" key="2">
    <source>
        <dbReference type="ARBA" id="ARBA00022963"/>
    </source>
</evidence>
<dbReference type="GO" id="GO:0016042">
    <property type="term" value="P:lipid catabolic process"/>
    <property type="evidence" value="ECO:0007669"/>
    <property type="project" value="UniProtKB-UniRule"/>
</dbReference>
<evidence type="ECO:0000256" key="4">
    <source>
        <dbReference type="PROSITE-ProRule" id="PRU01161"/>
    </source>
</evidence>
<feature type="domain" description="PNPLA" evidence="6">
    <location>
        <begin position="39"/>
        <end position="201"/>
    </location>
</feature>
<evidence type="ECO:0000313" key="8">
    <source>
        <dbReference type="Proteomes" id="UP000475666"/>
    </source>
</evidence>
<evidence type="ECO:0000313" key="7">
    <source>
        <dbReference type="EMBL" id="NEC39271.1"/>
    </source>
</evidence>